<dbReference type="PANTHER" id="PTHR24188:SF29">
    <property type="entry name" value="GH09064P"/>
    <property type="match status" value="1"/>
</dbReference>
<dbReference type="STRING" id="5722.A2DBI6"/>
<dbReference type="VEuPathDB" id="TrichDB:TVAG_093630"/>
<dbReference type="EMBL" id="DS113185">
    <property type="protein sequence ID" value="EAY22189.1"/>
    <property type="molecule type" value="Genomic_DNA"/>
</dbReference>
<dbReference type="InParanoid" id="A2DBI6"/>
<dbReference type="KEGG" id="tva:5467743"/>
<dbReference type="InterPro" id="IPR002110">
    <property type="entry name" value="Ankyrin_rpt"/>
</dbReference>
<dbReference type="Proteomes" id="UP000001542">
    <property type="component" value="Unassembled WGS sequence"/>
</dbReference>
<dbReference type="Pfam" id="PF12796">
    <property type="entry name" value="Ank_2"/>
    <property type="match status" value="1"/>
</dbReference>
<sequence length="136" mass="15259">MMPIALNELADTKDSSGYYIIHKAAKDGNLRLVRCFAEYNYNIEIKSNGDYQCTPLIFASREDRLGVVKYLISIGANKEAKDKDGWTSLIWASINGRLEVVKYLISVGANKEAKDNEGKTVFDRGNNDIKNYLSSL</sequence>
<dbReference type="PANTHER" id="PTHR24188">
    <property type="entry name" value="ANKYRIN REPEAT PROTEIN"/>
    <property type="match status" value="1"/>
</dbReference>
<keyword evidence="5" id="KW-1185">Reference proteome</keyword>
<keyword evidence="1" id="KW-0677">Repeat</keyword>
<evidence type="ECO:0000256" key="1">
    <source>
        <dbReference type="ARBA" id="ARBA00022737"/>
    </source>
</evidence>
<organism evidence="4 5">
    <name type="scientific">Trichomonas vaginalis (strain ATCC PRA-98 / G3)</name>
    <dbReference type="NCBI Taxonomy" id="412133"/>
    <lineage>
        <taxon>Eukaryota</taxon>
        <taxon>Metamonada</taxon>
        <taxon>Parabasalia</taxon>
        <taxon>Trichomonadida</taxon>
        <taxon>Trichomonadidae</taxon>
        <taxon>Trichomonas</taxon>
    </lineage>
</organism>
<name>A2DBI6_TRIV3</name>
<protein>
    <submittedName>
        <fullName evidence="4">Uncharacterized protein</fullName>
    </submittedName>
</protein>
<dbReference type="PROSITE" id="PS50088">
    <property type="entry name" value="ANK_REPEAT"/>
    <property type="match status" value="2"/>
</dbReference>
<gene>
    <name evidence="4" type="ORF">TVAG_093630</name>
</gene>
<dbReference type="Gene3D" id="1.25.40.20">
    <property type="entry name" value="Ankyrin repeat-containing domain"/>
    <property type="match status" value="1"/>
</dbReference>
<dbReference type="RefSeq" id="XP_001583175.1">
    <property type="nucleotide sequence ID" value="XM_001583125.1"/>
</dbReference>
<dbReference type="OrthoDB" id="21416at2759"/>
<feature type="repeat" description="ANK" evidence="3">
    <location>
        <begin position="84"/>
        <end position="116"/>
    </location>
</feature>
<evidence type="ECO:0000256" key="3">
    <source>
        <dbReference type="PROSITE-ProRule" id="PRU00023"/>
    </source>
</evidence>
<dbReference type="VEuPathDB" id="TrichDB:TVAGG3_0382160"/>
<evidence type="ECO:0000313" key="4">
    <source>
        <dbReference type="EMBL" id="EAY22189.1"/>
    </source>
</evidence>
<dbReference type="eggNOG" id="KOG0504">
    <property type="taxonomic scope" value="Eukaryota"/>
</dbReference>
<feature type="repeat" description="ANK" evidence="3">
    <location>
        <begin position="51"/>
        <end position="83"/>
    </location>
</feature>
<proteinExistence type="predicted"/>
<dbReference type="SMR" id="A2DBI6"/>
<dbReference type="AlphaFoldDB" id="A2DBI6"/>
<accession>A2DBI6</accession>
<evidence type="ECO:0000313" key="5">
    <source>
        <dbReference type="Proteomes" id="UP000001542"/>
    </source>
</evidence>
<keyword evidence="2 3" id="KW-0040">ANK repeat</keyword>
<reference evidence="4" key="1">
    <citation type="submission" date="2006-10" db="EMBL/GenBank/DDBJ databases">
        <authorList>
            <person name="Amadeo P."/>
            <person name="Zhao Q."/>
            <person name="Wortman J."/>
            <person name="Fraser-Liggett C."/>
            <person name="Carlton J."/>
        </authorList>
    </citation>
    <scope>NUCLEOTIDE SEQUENCE</scope>
    <source>
        <strain evidence="4">G3</strain>
    </source>
</reference>
<reference evidence="4" key="2">
    <citation type="journal article" date="2007" name="Science">
        <title>Draft genome sequence of the sexually transmitted pathogen Trichomonas vaginalis.</title>
        <authorList>
            <person name="Carlton J.M."/>
            <person name="Hirt R.P."/>
            <person name="Silva J.C."/>
            <person name="Delcher A.L."/>
            <person name="Schatz M."/>
            <person name="Zhao Q."/>
            <person name="Wortman J.R."/>
            <person name="Bidwell S.L."/>
            <person name="Alsmark U.C.M."/>
            <person name="Besteiro S."/>
            <person name="Sicheritz-Ponten T."/>
            <person name="Noel C.J."/>
            <person name="Dacks J.B."/>
            <person name="Foster P.G."/>
            <person name="Simillion C."/>
            <person name="Van de Peer Y."/>
            <person name="Miranda-Saavedra D."/>
            <person name="Barton G.J."/>
            <person name="Westrop G.D."/>
            <person name="Mueller S."/>
            <person name="Dessi D."/>
            <person name="Fiori P.L."/>
            <person name="Ren Q."/>
            <person name="Paulsen I."/>
            <person name="Zhang H."/>
            <person name="Bastida-Corcuera F.D."/>
            <person name="Simoes-Barbosa A."/>
            <person name="Brown M.T."/>
            <person name="Hayes R.D."/>
            <person name="Mukherjee M."/>
            <person name="Okumura C.Y."/>
            <person name="Schneider R."/>
            <person name="Smith A.J."/>
            <person name="Vanacova S."/>
            <person name="Villalvazo M."/>
            <person name="Haas B.J."/>
            <person name="Pertea M."/>
            <person name="Feldblyum T.V."/>
            <person name="Utterback T.R."/>
            <person name="Shu C.L."/>
            <person name="Osoegawa K."/>
            <person name="de Jong P.J."/>
            <person name="Hrdy I."/>
            <person name="Horvathova L."/>
            <person name="Zubacova Z."/>
            <person name="Dolezal P."/>
            <person name="Malik S.B."/>
            <person name="Logsdon J.M. Jr."/>
            <person name="Henze K."/>
            <person name="Gupta A."/>
            <person name="Wang C.C."/>
            <person name="Dunne R.L."/>
            <person name="Upcroft J.A."/>
            <person name="Upcroft P."/>
            <person name="White O."/>
            <person name="Salzberg S.L."/>
            <person name="Tang P."/>
            <person name="Chiu C.-H."/>
            <person name="Lee Y.-S."/>
            <person name="Embley T.M."/>
            <person name="Coombs G.H."/>
            <person name="Mottram J.C."/>
            <person name="Tachezy J."/>
            <person name="Fraser-Liggett C.M."/>
            <person name="Johnson P.J."/>
        </authorList>
    </citation>
    <scope>NUCLEOTIDE SEQUENCE [LARGE SCALE GENOMIC DNA]</scope>
    <source>
        <strain evidence="4">G3</strain>
    </source>
</reference>
<dbReference type="InterPro" id="IPR036770">
    <property type="entry name" value="Ankyrin_rpt-contain_sf"/>
</dbReference>
<dbReference type="SUPFAM" id="SSF48403">
    <property type="entry name" value="Ankyrin repeat"/>
    <property type="match status" value="1"/>
</dbReference>
<dbReference type="PROSITE" id="PS50297">
    <property type="entry name" value="ANK_REP_REGION"/>
    <property type="match status" value="1"/>
</dbReference>
<dbReference type="SMART" id="SM00248">
    <property type="entry name" value="ANK"/>
    <property type="match status" value="3"/>
</dbReference>
<evidence type="ECO:0000256" key="2">
    <source>
        <dbReference type="ARBA" id="ARBA00023043"/>
    </source>
</evidence>